<dbReference type="Proteomes" id="UP000271087">
    <property type="component" value="Unassembled WGS sequence"/>
</dbReference>
<organism evidence="4 5">
    <name type="scientific">Onchocerca ochengi</name>
    <name type="common">Filarial nematode worm</name>
    <dbReference type="NCBI Taxonomy" id="42157"/>
    <lineage>
        <taxon>Eukaryota</taxon>
        <taxon>Metazoa</taxon>
        <taxon>Ecdysozoa</taxon>
        <taxon>Nematoda</taxon>
        <taxon>Chromadorea</taxon>
        <taxon>Rhabditida</taxon>
        <taxon>Spirurina</taxon>
        <taxon>Spiruromorpha</taxon>
        <taxon>Filarioidea</taxon>
        <taxon>Onchocercidae</taxon>
        <taxon>Onchocerca</taxon>
    </lineage>
</organism>
<dbReference type="OrthoDB" id="63267at2759"/>
<dbReference type="GO" id="GO:0016020">
    <property type="term" value="C:membrane"/>
    <property type="evidence" value="ECO:0007669"/>
    <property type="project" value="UniProtKB-SubCell"/>
</dbReference>
<dbReference type="InterPro" id="IPR046349">
    <property type="entry name" value="C1-like_sf"/>
</dbReference>
<dbReference type="GO" id="GO:0007200">
    <property type="term" value="P:phospholipase C-activating G protein-coupled receptor signaling pathway"/>
    <property type="evidence" value="ECO:0007669"/>
    <property type="project" value="TreeGrafter"/>
</dbReference>
<dbReference type="Gene3D" id="3.30.60.20">
    <property type="match status" value="2"/>
</dbReference>
<evidence type="ECO:0000313" key="4">
    <source>
        <dbReference type="EMBL" id="VDM98804.1"/>
    </source>
</evidence>
<keyword evidence="2" id="KW-0862">Zinc</keyword>
<evidence type="ECO:0000256" key="1">
    <source>
        <dbReference type="ARBA" id="ARBA00022723"/>
    </source>
</evidence>
<evidence type="ECO:0000256" key="2">
    <source>
        <dbReference type="ARBA" id="ARBA00022833"/>
    </source>
</evidence>
<accession>A0A3P7K511</accession>
<reference evidence="4 5" key="1">
    <citation type="submission" date="2018-08" db="EMBL/GenBank/DDBJ databases">
        <authorList>
            <person name="Laetsch R D."/>
            <person name="Stevens L."/>
            <person name="Kumar S."/>
            <person name="Blaxter L. M."/>
        </authorList>
    </citation>
    <scope>NUCLEOTIDE SEQUENCE [LARGE SCALE GENOMIC DNA]</scope>
</reference>
<dbReference type="GO" id="GO:0008270">
    <property type="term" value="F:zinc ion binding"/>
    <property type="evidence" value="ECO:0007669"/>
    <property type="project" value="UniProtKB-KW"/>
</dbReference>
<gene>
    <name evidence="4" type="ORF">NOO_LOCUS12375</name>
</gene>
<dbReference type="PANTHER" id="PTHR22968">
    <property type="entry name" value="PROTEIN KINASE C, MU"/>
    <property type="match status" value="1"/>
</dbReference>
<dbReference type="GO" id="GO:0035556">
    <property type="term" value="P:intracellular signal transduction"/>
    <property type="evidence" value="ECO:0007669"/>
    <property type="project" value="TreeGrafter"/>
</dbReference>
<evidence type="ECO:0000259" key="3">
    <source>
        <dbReference type="PROSITE" id="PS50081"/>
    </source>
</evidence>
<evidence type="ECO:0000313" key="5">
    <source>
        <dbReference type="Proteomes" id="UP000271087"/>
    </source>
</evidence>
<dbReference type="PROSITE" id="PS50081">
    <property type="entry name" value="ZF_DAG_PE_2"/>
    <property type="match status" value="2"/>
</dbReference>
<dbReference type="GO" id="GO:0004674">
    <property type="term" value="F:protein serine/threonine kinase activity"/>
    <property type="evidence" value="ECO:0007669"/>
    <property type="project" value="UniProtKB-KW"/>
</dbReference>
<dbReference type="GO" id="GO:0005829">
    <property type="term" value="C:cytosol"/>
    <property type="evidence" value="ECO:0007669"/>
    <property type="project" value="TreeGrafter"/>
</dbReference>
<keyword evidence="5" id="KW-1185">Reference proteome</keyword>
<protein>
    <recommendedName>
        <fullName evidence="3">Phorbol-ester/DAG-type domain-containing protein</fullName>
    </recommendedName>
</protein>
<dbReference type="SUPFAM" id="SSF57889">
    <property type="entry name" value="Cysteine-rich domain"/>
    <property type="match status" value="2"/>
</dbReference>
<feature type="domain" description="Phorbol-ester/DAG-type" evidence="3">
    <location>
        <begin position="50"/>
        <end position="82"/>
    </location>
</feature>
<feature type="domain" description="Phorbol-ester/DAG-type" evidence="3">
    <location>
        <begin position="1"/>
        <end position="28"/>
    </location>
</feature>
<proteinExistence type="predicted"/>
<dbReference type="AlphaFoldDB" id="A0A3P7K511"/>
<keyword evidence="1" id="KW-0479">Metal-binding</keyword>
<dbReference type="PANTHER" id="PTHR22968:SF26">
    <property type="entry name" value="SERINE_THREONINE-PROTEIN KINASE D3"/>
    <property type="match status" value="1"/>
</dbReference>
<dbReference type="Pfam" id="PF00130">
    <property type="entry name" value="C1_1"/>
    <property type="match status" value="2"/>
</dbReference>
<feature type="non-terminal residue" evidence="4">
    <location>
        <position position="1"/>
    </location>
</feature>
<dbReference type="EMBL" id="UYRW01010453">
    <property type="protein sequence ID" value="VDM98804.1"/>
    <property type="molecule type" value="Genomic_DNA"/>
</dbReference>
<dbReference type="InterPro" id="IPR002219">
    <property type="entry name" value="PKC_DAG/PE"/>
</dbReference>
<name>A0A3P7K511_ONCOC</name>
<sequence length="114" mass="13047">GLNKQGYQCQLCCAAVHKKCHDKMISKCPGSAERTKDTIYLKERFKIDVPHRFKPYNFKSPTFCDHCGSLLYGLFKQGLKCEGYNPFACLISRAIRFALIDWPVYDTLACLINC</sequence>